<proteinExistence type="predicted"/>
<dbReference type="Proteomes" id="UP001251870">
    <property type="component" value="Unassembled WGS sequence"/>
</dbReference>
<dbReference type="EMBL" id="JAVKGR010000001">
    <property type="protein sequence ID" value="MDR8018139.1"/>
    <property type="molecule type" value="Genomic_DNA"/>
</dbReference>
<evidence type="ECO:0000256" key="1">
    <source>
        <dbReference type="SAM" id="Phobius"/>
    </source>
</evidence>
<keyword evidence="1" id="KW-1133">Transmembrane helix</keyword>
<sequence length="380" mass="39830">MEPIFAAVIVLAFVAIGELASIWSRARIPGLLVAMLGAFIFAQAGIIPETTVDDSMLPQVYAILVVPLLFHMGSLISLRTLLQQWRAVVIALSGITCALMALAVVLLPLYGFDHFVAAGGPLTGGIVATGLTTDGLEAADVLPALVVLPALILMMQSLPAMPITSLLLRRYAKHVVESGALKEHVASASAASAGAGSQRKLVTMPKYLVDNHIFVLFLVLVGASLATLIANFTQVPATVVALLLGIISTAIGLTPERSLEQANSFGIAIVGVVAIVMAPLMTASLQDVLSMIVPMTLIIAIGAAGIILGGFIATKLVGWQPMLGMSVALTAMYGFPADYLIPREVSRSVGETDEESDELFHFMLPPMLVGGFTSVTLGRY</sequence>
<feature type="transmembrane region" description="Helical" evidence="1">
    <location>
        <begin position="207"/>
        <end position="229"/>
    </location>
</feature>
<keyword evidence="1" id="KW-0472">Membrane</keyword>
<dbReference type="RefSeq" id="WP_310547126.1">
    <property type="nucleotide sequence ID" value="NZ_JAVKGR010000001.1"/>
</dbReference>
<name>A0ABU2DNR6_9MICC</name>
<feature type="transmembrane region" description="Helical" evidence="1">
    <location>
        <begin position="30"/>
        <end position="48"/>
    </location>
</feature>
<accession>A0ABU2DNR6</accession>
<feature type="transmembrane region" description="Helical" evidence="1">
    <location>
        <begin position="265"/>
        <end position="285"/>
    </location>
</feature>
<dbReference type="InterPro" id="IPR049576">
    <property type="entry name" value="HDC-like"/>
</dbReference>
<evidence type="ECO:0000313" key="2">
    <source>
        <dbReference type="EMBL" id="MDR8018139.1"/>
    </source>
</evidence>
<keyword evidence="3" id="KW-1185">Reference proteome</keyword>
<dbReference type="CDD" id="cd21416">
    <property type="entry name" value="HDC_protein"/>
    <property type="match status" value="1"/>
</dbReference>
<feature type="transmembrane region" description="Helical" evidence="1">
    <location>
        <begin position="141"/>
        <end position="168"/>
    </location>
</feature>
<feature type="transmembrane region" description="Helical" evidence="1">
    <location>
        <begin position="60"/>
        <end position="82"/>
    </location>
</feature>
<evidence type="ECO:0000313" key="3">
    <source>
        <dbReference type="Proteomes" id="UP001251870"/>
    </source>
</evidence>
<keyword evidence="1" id="KW-0812">Transmembrane</keyword>
<feature type="transmembrane region" description="Helical" evidence="1">
    <location>
        <begin position="89"/>
        <end position="112"/>
    </location>
</feature>
<feature type="transmembrane region" description="Helical" evidence="1">
    <location>
        <begin position="235"/>
        <end position="253"/>
    </location>
</feature>
<gene>
    <name evidence="2" type="ORF">RIL96_00970</name>
</gene>
<organism evidence="2 3">
    <name type="scientific">Nesterenkonia aerolata</name>
    <dbReference type="NCBI Taxonomy" id="3074079"/>
    <lineage>
        <taxon>Bacteria</taxon>
        <taxon>Bacillati</taxon>
        <taxon>Actinomycetota</taxon>
        <taxon>Actinomycetes</taxon>
        <taxon>Micrococcales</taxon>
        <taxon>Micrococcaceae</taxon>
        <taxon>Nesterenkonia</taxon>
    </lineage>
</organism>
<protein>
    <submittedName>
        <fullName evidence="2">Uncharacterized protein</fullName>
    </submittedName>
</protein>
<reference evidence="2 3" key="1">
    <citation type="submission" date="2023-09" db="EMBL/GenBank/DDBJ databases">
        <title>Description of three actinobacteria isolated from air of manufacturing shop in a pharmaceutical factory.</title>
        <authorList>
            <person name="Zhang D.-F."/>
        </authorList>
    </citation>
    <scope>NUCLEOTIDE SEQUENCE [LARGE SCALE GENOMIC DNA]</scope>
    <source>
        <strain evidence="2 3">LY-0111</strain>
    </source>
</reference>
<feature type="transmembrane region" description="Helical" evidence="1">
    <location>
        <begin position="291"/>
        <end position="314"/>
    </location>
</feature>
<feature type="transmembrane region" description="Helical" evidence="1">
    <location>
        <begin position="6"/>
        <end position="23"/>
    </location>
</feature>
<comment type="caution">
    <text evidence="2">The sequence shown here is derived from an EMBL/GenBank/DDBJ whole genome shotgun (WGS) entry which is preliminary data.</text>
</comment>